<dbReference type="Pfam" id="PF05096">
    <property type="entry name" value="Glu_cyclase_2"/>
    <property type="match status" value="1"/>
</dbReference>
<dbReference type="InterPro" id="IPR011044">
    <property type="entry name" value="Quino_amine_DH_bsu"/>
</dbReference>
<reference evidence="2 3" key="1">
    <citation type="submission" date="2015-04" db="EMBL/GenBank/DDBJ databases">
        <title>Whole genome shotgun sequence of Flavihumibacter petaseus NBRC 106054.</title>
        <authorList>
            <person name="Miyazawa S."/>
            <person name="Hosoyama A."/>
            <person name="Hashimoto M."/>
            <person name="Noguchi M."/>
            <person name="Tsuchikane K."/>
            <person name="Ohji S."/>
            <person name="Yamazoe A."/>
            <person name="Ichikawa N."/>
            <person name="Kimura A."/>
            <person name="Fujita N."/>
        </authorList>
    </citation>
    <scope>NUCLEOTIDE SEQUENCE [LARGE SCALE GENOMIC DNA]</scope>
    <source>
        <strain evidence="2 3">NBRC 106054</strain>
    </source>
</reference>
<dbReference type="Gene3D" id="2.130.10.10">
    <property type="entry name" value="YVTN repeat-like/Quinoprotein amine dehydrogenase"/>
    <property type="match status" value="1"/>
</dbReference>
<dbReference type="Proteomes" id="UP000033121">
    <property type="component" value="Unassembled WGS sequence"/>
</dbReference>
<dbReference type="SUPFAM" id="SSF50969">
    <property type="entry name" value="YVTN repeat-like/Quinoprotein amine dehydrogenase"/>
    <property type="match status" value="1"/>
</dbReference>
<dbReference type="OrthoDB" id="9783700at2"/>
<feature type="signal peptide" evidence="1">
    <location>
        <begin position="1"/>
        <end position="18"/>
    </location>
</feature>
<comment type="caution">
    <text evidence="2">The sequence shown here is derived from an EMBL/GenBank/DDBJ whole genome shotgun (WGS) entry which is preliminary data.</text>
</comment>
<dbReference type="PROSITE" id="PS51257">
    <property type="entry name" value="PROKAR_LIPOPROTEIN"/>
    <property type="match status" value="1"/>
</dbReference>
<sequence>MKSLISISFGLLVAVVMTGCNNTGNTDSAATSTTETGGAPAPASLQYTVTKVYPHDTLSYTQGLLVFEGQLMESTGGSPEYNPYHSWVGKVDLATGKVSQKVPLDSVYFGEGITILNGKLYQLTWKGRKGFVYDAKTLKRIQEFPLKTEGWGITNDSTNLIVSDGSSNLYFLNPTDFSTRRIVSVTDNNGPVNNINELEFIHGFIYANKYQSDYILKIDPANGQVAGIANLSGLLSNHTKENTRQQKYTDGEAVLNGIAFDAGTGKIYVTGKLWPNLFEISFQ</sequence>
<name>A0A0E9N3M5_9BACT</name>
<proteinExistence type="predicted"/>
<keyword evidence="1" id="KW-0732">Signal</keyword>
<dbReference type="RefSeq" id="WP_046370233.1">
    <property type="nucleotide sequence ID" value="NZ_BBWV01000003.1"/>
</dbReference>
<organism evidence="2 3">
    <name type="scientific">Flavihumibacter petaseus NBRC 106054</name>
    <dbReference type="NCBI Taxonomy" id="1220578"/>
    <lineage>
        <taxon>Bacteria</taxon>
        <taxon>Pseudomonadati</taxon>
        <taxon>Bacteroidota</taxon>
        <taxon>Chitinophagia</taxon>
        <taxon>Chitinophagales</taxon>
        <taxon>Chitinophagaceae</taxon>
        <taxon>Flavihumibacter</taxon>
    </lineage>
</organism>
<keyword evidence="3" id="KW-1185">Reference proteome</keyword>
<gene>
    <name evidence="2" type="ORF">FPE01S_03_03240</name>
</gene>
<dbReference type="PANTHER" id="PTHR31270">
    <property type="entry name" value="GLUTAMINYL-PEPTIDE CYCLOTRANSFERASE"/>
    <property type="match status" value="1"/>
</dbReference>
<protein>
    <submittedName>
        <fullName evidence="2">Glutaminyl cyclase</fullName>
    </submittedName>
</protein>
<dbReference type="PANTHER" id="PTHR31270:SF1">
    <property type="entry name" value="GLUTAMINYL-PEPTIDE CYCLOTRANSFERASE"/>
    <property type="match status" value="1"/>
</dbReference>
<evidence type="ECO:0000313" key="3">
    <source>
        <dbReference type="Proteomes" id="UP000033121"/>
    </source>
</evidence>
<dbReference type="AlphaFoldDB" id="A0A0E9N3M5"/>
<feature type="chain" id="PRO_5002430205" evidence="1">
    <location>
        <begin position="19"/>
        <end position="283"/>
    </location>
</feature>
<dbReference type="EMBL" id="BBWV01000003">
    <property type="protein sequence ID" value="GAO44286.1"/>
    <property type="molecule type" value="Genomic_DNA"/>
</dbReference>
<dbReference type="InterPro" id="IPR015943">
    <property type="entry name" value="WD40/YVTN_repeat-like_dom_sf"/>
</dbReference>
<evidence type="ECO:0000256" key="1">
    <source>
        <dbReference type="SAM" id="SignalP"/>
    </source>
</evidence>
<dbReference type="GO" id="GO:0016603">
    <property type="term" value="F:glutaminyl-peptide cyclotransferase activity"/>
    <property type="evidence" value="ECO:0007669"/>
    <property type="project" value="InterPro"/>
</dbReference>
<accession>A0A0E9N3M5</accession>
<dbReference type="InterPro" id="IPR007788">
    <property type="entry name" value="QCT"/>
</dbReference>
<evidence type="ECO:0000313" key="2">
    <source>
        <dbReference type="EMBL" id="GAO44286.1"/>
    </source>
</evidence>
<dbReference type="STRING" id="1220578.FPE01S_03_03240"/>